<dbReference type="Pfam" id="PF00563">
    <property type="entry name" value="EAL"/>
    <property type="match status" value="1"/>
</dbReference>
<evidence type="ECO:0000313" key="3">
    <source>
        <dbReference type="Proteomes" id="UP000269154"/>
    </source>
</evidence>
<reference evidence="2 3" key="1">
    <citation type="journal article" date="2018" name="ACS Chem. Biol.">
        <title>Ketoreductase domain dysfunction expands chemodiversity: malyngamide biosynthesis in the cyanobacterium Okeania hirsuta.</title>
        <authorList>
            <person name="Moss N.A."/>
            <person name="Leao T."/>
            <person name="Rankin M."/>
            <person name="McCullough T.M."/>
            <person name="Qu P."/>
            <person name="Korobeynikov A."/>
            <person name="Smith J.L."/>
            <person name="Gerwick L."/>
            <person name="Gerwick W.H."/>
        </authorList>
    </citation>
    <scope>NUCLEOTIDE SEQUENCE [LARGE SCALE GENOMIC DNA]</scope>
    <source>
        <strain evidence="2 3">PAB10Feb10-1</strain>
    </source>
</reference>
<dbReference type="Gene3D" id="3.20.20.450">
    <property type="entry name" value="EAL domain"/>
    <property type="match status" value="1"/>
</dbReference>
<dbReference type="PANTHER" id="PTHR33121">
    <property type="entry name" value="CYCLIC DI-GMP PHOSPHODIESTERASE PDEF"/>
    <property type="match status" value="1"/>
</dbReference>
<dbReference type="InterPro" id="IPR050706">
    <property type="entry name" value="Cyclic-di-GMP_PDE-like"/>
</dbReference>
<dbReference type="RefSeq" id="WP_124145718.1">
    <property type="nucleotide sequence ID" value="NZ_CAWOKI010000110.1"/>
</dbReference>
<dbReference type="InterPro" id="IPR001633">
    <property type="entry name" value="EAL_dom"/>
</dbReference>
<gene>
    <name evidence="2" type="ORF">D5R40_05275</name>
</gene>
<sequence>MAHNLNLKVVAEGVETQSELDFLRKYDCDKIQGYFFSAPLPTSKFENLLKTNQLSKFPSI</sequence>
<proteinExistence type="predicted"/>
<dbReference type="EMBL" id="RCBY01000017">
    <property type="protein sequence ID" value="RQH52058.1"/>
    <property type="molecule type" value="Genomic_DNA"/>
</dbReference>
<dbReference type="PROSITE" id="PS50883">
    <property type="entry name" value="EAL"/>
    <property type="match status" value="1"/>
</dbReference>
<dbReference type="PANTHER" id="PTHR33121:SF70">
    <property type="entry name" value="SIGNALING PROTEIN YKOW"/>
    <property type="match status" value="1"/>
</dbReference>
<evidence type="ECO:0000313" key="2">
    <source>
        <dbReference type="EMBL" id="RQH52058.1"/>
    </source>
</evidence>
<feature type="domain" description="EAL" evidence="1">
    <location>
        <begin position="1"/>
        <end position="53"/>
    </location>
</feature>
<dbReference type="GO" id="GO:0071111">
    <property type="term" value="F:cyclic-guanylate-specific phosphodiesterase activity"/>
    <property type="evidence" value="ECO:0007669"/>
    <property type="project" value="InterPro"/>
</dbReference>
<dbReference type="OrthoDB" id="9759607at2"/>
<organism evidence="2 3">
    <name type="scientific">Okeania hirsuta</name>
    <dbReference type="NCBI Taxonomy" id="1458930"/>
    <lineage>
        <taxon>Bacteria</taxon>
        <taxon>Bacillati</taxon>
        <taxon>Cyanobacteriota</taxon>
        <taxon>Cyanophyceae</taxon>
        <taxon>Oscillatoriophycideae</taxon>
        <taxon>Oscillatoriales</taxon>
        <taxon>Microcoleaceae</taxon>
        <taxon>Okeania</taxon>
    </lineage>
</organism>
<dbReference type="InterPro" id="IPR035919">
    <property type="entry name" value="EAL_sf"/>
</dbReference>
<dbReference type="Proteomes" id="UP000269154">
    <property type="component" value="Unassembled WGS sequence"/>
</dbReference>
<dbReference type="AlphaFoldDB" id="A0A3N6P410"/>
<keyword evidence="3" id="KW-1185">Reference proteome</keyword>
<dbReference type="SUPFAM" id="SSF141868">
    <property type="entry name" value="EAL domain-like"/>
    <property type="match status" value="1"/>
</dbReference>
<protein>
    <submittedName>
        <fullName evidence="2">EAL domain-containing protein</fullName>
    </submittedName>
</protein>
<evidence type="ECO:0000259" key="1">
    <source>
        <dbReference type="PROSITE" id="PS50883"/>
    </source>
</evidence>
<accession>A0A3N6P410</accession>
<comment type="caution">
    <text evidence="2">The sequence shown here is derived from an EMBL/GenBank/DDBJ whole genome shotgun (WGS) entry which is preliminary data.</text>
</comment>
<name>A0A3N6P410_9CYAN</name>